<dbReference type="SUPFAM" id="SSF81301">
    <property type="entry name" value="Nucleotidyltransferase"/>
    <property type="match status" value="1"/>
</dbReference>
<dbReference type="Pfam" id="PF01909">
    <property type="entry name" value="NTP_transf_2"/>
    <property type="match status" value="1"/>
</dbReference>
<evidence type="ECO:0000313" key="4">
    <source>
        <dbReference type="EMBL" id="TQW00491.1"/>
    </source>
</evidence>
<name>A0A545VFK7_9HYPO</name>
<keyword evidence="1 4" id="KW-0808">Transferase</keyword>
<evidence type="ECO:0000259" key="3">
    <source>
        <dbReference type="Pfam" id="PF13427"/>
    </source>
</evidence>
<dbReference type="Gene3D" id="3.30.460.10">
    <property type="entry name" value="Beta Polymerase, domain 2"/>
    <property type="match status" value="1"/>
</dbReference>
<sequence length="264" mass="28352">MDAASEEYLQRLSDSVSRALEGNLTGIYLHGSAVLGGFDPRQSDLDVLVVVSRRMTATQSAAVVDAVSEKALPCPAAGLEMSVVTEMVAANPNAPAPAFELHLTTAASDSKVVHGRDGDGDPDLVLHFSVCREKGKSLGRFAARGVREVFGAVPRKHITAQLHDELQWAASEAPRHYAVLNASRAWRFLATGQLVSKVAGGEWALSRMEDDDRMEGQGGMIGLIEAALKKQTGAEAILEADDVQRFIGFVLDMLNQDVDRNGRD</sequence>
<dbReference type="InterPro" id="IPR002934">
    <property type="entry name" value="Polymerase_NTP_transf_dom"/>
</dbReference>
<feature type="domain" description="Polymerase nucleotidyl transferase" evidence="2">
    <location>
        <begin position="12"/>
        <end position="54"/>
    </location>
</feature>
<evidence type="ECO:0000313" key="5">
    <source>
        <dbReference type="Proteomes" id="UP000315783"/>
    </source>
</evidence>
<dbReference type="InterPro" id="IPR043519">
    <property type="entry name" value="NT_sf"/>
</dbReference>
<organism evidence="4 5">
    <name type="scientific">Cordyceps javanica</name>
    <dbReference type="NCBI Taxonomy" id="43265"/>
    <lineage>
        <taxon>Eukaryota</taxon>
        <taxon>Fungi</taxon>
        <taxon>Dikarya</taxon>
        <taxon>Ascomycota</taxon>
        <taxon>Pezizomycotina</taxon>
        <taxon>Sordariomycetes</taxon>
        <taxon>Hypocreomycetidae</taxon>
        <taxon>Hypocreales</taxon>
        <taxon>Cordycipitaceae</taxon>
        <taxon>Cordyceps</taxon>
    </lineage>
</organism>
<evidence type="ECO:0000259" key="2">
    <source>
        <dbReference type="Pfam" id="PF01909"/>
    </source>
</evidence>
<dbReference type="OrthoDB" id="4869123at2759"/>
<keyword evidence="4" id="KW-0548">Nucleotidyltransferase</keyword>
<protein>
    <submittedName>
        <fullName evidence="4">Streptomycin adenylyltransferase</fullName>
    </submittedName>
</protein>
<dbReference type="Proteomes" id="UP000315783">
    <property type="component" value="Unassembled WGS sequence"/>
</dbReference>
<gene>
    <name evidence="4" type="ORF">IF1G_00422</name>
</gene>
<dbReference type="InterPro" id="IPR025184">
    <property type="entry name" value="AadA_C"/>
</dbReference>
<evidence type="ECO:0000256" key="1">
    <source>
        <dbReference type="ARBA" id="ARBA00022679"/>
    </source>
</evidence>
<accession>A0A545VFK7</accession>
<dbReference type="GO" id="GO:0016779">
    <property type="term" value="F:nucleotidyltransferase activity"/>
    <property type="evidence" value="ECO:0007669"/>
    <property type="project" value="UniProtKB-KW"/>
</dbReference>
<dbReference type="EMBL" id="SPUK01000001">
    <property type="protein sequence ID" value="TQW00491.1"/>
    <property type="molecule type" value="Genomic_DNA"/>
</dbReference>
<keyword evidence="5" id="KW-1185">Reference proteome</keyword>
<proteinExistence type="predicted"/>
<feature type="domain" description="Adenylyltransferase AadA C-terminal" evidence="3">
    <location>
        <begin position="148"/>
        <end position="213"/>
    </location>
</feature>
<dbReference type="CDD" id="cd05403">
    <property type="entry name" value="NT_KNTase_like"/>
    <property type="match status" value="1"/>
</dbReference>
<comment type="caution">
    <text evidence="4">The sequence shown here is derived from an EMBL/GenBank/DDBJ whole genome shotgun (WGS) entry which is preliminary data.</text>
</comment>
<dbReference type="Pfam" id="PF13427">
    <property type="entry name" value="AadA_C"/>
    <property type="match status" value="1"/>
</dbReference>
<dbReference type="AlphaFoldDB" id="A0A545VFK7"/>
<reference evidence="4 5" key="1">
    <citation type="journal article" date="2019" name="Appl. Microbiol. Biotechnol.">
        <title>Genome sequence of Isaria javanica and comparative genome analysis insights into family S53 peptidase evolution in fungal entomopathogens.</title>
        <authorList>
            <person name="Lin R."/>
            <person name="Zhang X."/>
            <person name="Xin B."/>
            <person name="Zou M."/>
            <person name="Gao Y."/>
            <person name="Qin F."/>
            <person name="Hu Q."/>
            <person name="Xie B."/>
            <person name="Cheng X."/>
        </authorList>
    </citation>
    <scope>NUCLEOTIDE SEQUENCE [LARGE SCALE GENOMIC DNA]</scope>
    <source>
        <strain evidence="4 5">IJ1G</strain>
    </source>
</reference>